<name>J1RZB2_9ACTN</name>
<dbReference type="eggNOG" id="COG1028">
    <property type="taxonomic scope" value="Bacteria"/>
</dbReference>
<gene>
    <name evidence="1" type="ORF">SU9_26664</name>
</gene>
<organism evidence="1">
    <name type="scientific">Streptomyces auratus AGR0001</name>
    <dbReference type="NCBI Taxonomy" id="1160718"/>
    <lineage>
        <taxon>Bacteria</taxon>
        <taxon>Bacillati</taxon>
        <taxon>Actinomycetota</taxon>
        <taxon>Actinomycetes</taxon>
        <taxon>Kitasatosporales</taxon>
        <taxon>Streptomycetaceae</taxon>
        <taxon>Streptomyces</taxon>
    </lineage>
</organism>
<accession>J1RZB2</accession>
<dbReference type="InterPro" id="IPR036291">
    <property type="entry name" value="NAD(P)-bd_dom_sf"/>
</dbReference>
<feature type="non-terminal residue" evidence="1">
    <location>
        <position position="166"/>
    </location>
</feature>
<dbReference type="HOGENOM" id="CLU_1606303_0_0_11"/>
<reference evidence="1" key="1">
    <citation type="journal article" date="2012" name="J. Bacteriol.">
        <title>Genome Sequence of Streptomyces auratus Strain AGR0001, a Phoslactomycin-Producing Actinomycete.</title>
        <authorList>
            <person name="Han X."/>
            <person name="Li M."/>
            <person name="Ding Z."/>
            <person name="Zhao J."/>
            <person name="Ji K."/>
            <person name="Wen M."/>
            <person name="Lu T."/>
        </authorList>
    </citation>
    <scope>NUCLEOTIDE SEQUENCE [LARGE SCALE GENOMIC DNA]</scope>
    <source>
        <strain evidence="1">AGR0001</strain>
    </source>
</reference>
<proteinExistence type="predicted"/>
<dbReference type="EMBL" id="AJGV01000165">
    <property type="protein sequence ID" value="EJJ03882.1"/>
    <property type="molecule type" value="Genomic_DNA"/>
</dbReference>
<dbReference type="SUPFAM" id="SSF51735">
    <property type="entry name" value="NAD(P)-binding Rossmann-fold domains"/>
    <property type="match status" value="1"/>
</dbReference>
<evidence type="ECO:0000313" key="1">
    <source>
        <dbReference type="EMBL" id="EJJ03882.1"/>
    </source>
</evidence>
<protein>
    <submittedName>
        <fullName evidence="1">Bacillaene synthesis protein hybrid NRPS/PKS protein</fullName>
    </submittedName>
</protein>
<comment type="caution">
    <text evidence="1">The sequence shown here is derived from an EMBL/GenBank/DDBJ whole genome shotgun (WGS) entry which is preliminary data.</text>
</comment>
<dbReference type="AlphaFoldDB" id="J1RZB2"/>
<dbReference type="STRING" id="1160718.SU9_26664"/>
<dbReference type="Gene3D" id="3.40.50.720">
    <property type="entry name" value="NAD(P)-binding Rossmann-like Domain"/>
    <property type="match status" value="1"/>
</dbReference>
<sequence>MPEWRDEPARERTAPPGTRRLVVLCDTPDADVTDLRRHLPGGSVARVESGDDGPAAAYEHAATRLLGELQRLLNQPAGGPRSVQVVCREGTPYGYAGLIGMLRTAAQEDPALHCRLIEFTQRPSGEELAGVLRAESGQAADHVRYTGGRRQVRAWAAAPRAAAPPP</sequence>